<gene>
    <name evidence="1" type="ORF">G0028_19910</name>
</gene>
<evidence type="ECO:0000313" key="1">
    <source>
        <dbReference type="EMBL" id="QOW48131.1"/>
    </source>
</evidence>
<dbReference type="Proteomes" id="UP000593966">
    <property type="component" value="Plasmid pYH12207-2"/>
</dbReference>
<sequence>MIEKIGHAKKTPEVLTEVFTKLSYVLILDLPDFIQDFVLDLKNKMDDEIKRMLDQAAKDNQDIDEFEILKWLLDTIDVAPEETEEVKKHQHKEVHAVLFTCFFTQLSEALSLKLSEHMRVESKPQRCVKKLTQRTYKKYFGLPKNFKLKLERNLKINFYPEKLW</sequence>
<reference evidence="1 2" key="1">
    <citation type="submission" date="2020-02" db="EMBL/GenBank/DDBJ databases">
        <title>Tigecycline-resistant Acinetobacter species from pigs and migratory birds.</title>
        <authorList>
            <person name="Chen C."/>
            <person name="Sun J."/>
            <person name="Liao X.-P."/>
            <person name="Liu Y.-H."/>
        </authorList>
    </citation>
    <scope>NUCLEOTIDE SEQUENCE [LARGE SCALE GENOMIC DNA]</scope>
    <source>
        <strain evidence="1 2">YH12207_T</strain>
        <plasmid evidence="1 2">pYH12207-2</plasmid>
    </source>
</reference>
<evidence type="ECO:0000313" key="2">
    <source>
        <dbReference type="Proteomes" id="UP000593966"/>
    </source>
</evidence>
<accession>A0A7S6W082</accession>
<proteinExistence type="predicted"/>
<dbReference type="EMBL" id="CP048661">
    <property type="protein sequence ID" value="QOW48131.1"/>
    <property type="molecule type" value="Genomic_DNA"/>
</dbReference>
<keyword evidence="2" id="KW-1185">Reference proteome</keyword>
<name>A0A7S6W082_9GAMM</name>
<protein>
    <submittedName>
        <fullName evidence="1">Transporter</fullName>
    </submittedName>
</protein>
<keyword evidence="1" id="KW-0614">Plasmid</keyword>
<dbReference type="RefSeq" id="WP_005021585.1">
    <property type="nucleotide sequence ID" value="NZ_CP048661.1"/>
</dbReference>
<dbReference type="AlphaFoldDB" id="A0A7S6W082"/>
<geneLocation type="plasmid" evidence="1 2">
    <name>pYH12207-2</name>
</geneLocation>
<organism evidence="1 2">
    <name type="scientific">Acinetobacter piscicola</name>
    <dbReference type="NCBI Taxonomy" id="2006115"/>
    <lineage>
        <taxon>Bacteria</taxon>
        <taxon>Pseudomonadati</taxon>
        <taxon>Pseudomonadota</taxon>
        <taxon>Gammaproteobacteria</taxon>
        <taxon>Moraxellales</taxon>
        <taxon>Moraxellaceae</taxon>
        <taxon>Acinetobacter</taxon>
    </lineage>
</organism>